<sequence length="220" mass="25008">MPQDMQGSLEKTEMFAHVTLRLLHEIHVSHHIRLCLKLGLKLAQFQILFEKSAHRLHGDVDRSGIQHAFAQSEVFDDAQRGALLRIDAQLVKGHSGYEDLGDLDFVRTMPNQRAWLWCRTLETTMFWTAGAPRERAKAPKVRNHVTAESLPSFLVTRTKAVVKRRLAFPCHNGSRLRFSGLWAPTKRSAPSHAERRLISLRARASPQTTLLKKLCSFASI</sequence>
<reference evidence="1 2" key="1">
    <citation type="submission" date="2024-02" db="EMBL/GenBank/DDBJ databases">
        <authorList>
            <person name="Chen Y."/>
            <person name="Shah S."/>
            <person name="Dougan E. K."/>
            <person name="Thang M."/>
            <person name="Chan C."/>
        </authorList>
    </citation>
    <scope>NUCLEOTIDE SEQUENCE [LARGE SCALE GENOMIC DNA]</scope>
</reference>
<comment type="caution">
    <text evidence="1">The sequence shown here is derived from an EMBL/GenBank/DDBJ whole genome shotgun (WGS) entry which is preliminary data.</text>
</comment>
<accession>A0ABP0K9L2</accession>
<gene>
    <name evidence="1" type="ORF">CCMP2556_LOCUS15057</name>
</gene>
<name>A0ABP0K9L2_9DINO</name>
<proteinExistence type="predicted"/>
<protein>
    <submittedName>
        <fullName evidence="1">Uncharacterized protein</fullName>
    </submittedName>
</protein>
<keyword evidence="2" id="KW-1185">Reference proteome</keyword>
<dbReference type="Proteomes" id="UP001642484">
    <property type="component" value="Unassembled WGS sequence"/>
</dbReference>
<dbReference type="EMBL" id="CAXAMN010007803">
    <property type="protein sequence ID" value="CAK9022968.1"/>
    <property type="molecule type" value="Genomic_DNA"/>
</dbReference>
<evidence type="ECO:0000313" key="2">
    <source>
        <dbReference type="Proteomes" id="UP001642484"/>
    </source>
</evidence>
<organism evidence="1 2">
    <name type="scientific">Durusdinium trenchii</name>
    <dbReference type="NCBI Taxonomy" id="1381693"/>
    <lineage>
        <taxon>Eukaryota</taxon>
        <taxon>Sar</taxon>
        <taxon>Alveolata</taxon>
        <taxon>Dinophyceae</taxon>
        <taxon>Suessiales</taxon>
        <taxon>Symbiodiniaceae</taxon>
        <taxon>Durusdinium</taxon>
    </lineage>
</organism>
<evidence type="ECO:0000313" key="1">
    <source>
        <dbReference type="EMBL" id="CAK9022968.1"/>
    </source>
</evidence>